<evidence type="ECO:0000256" key="2">
    <source>
        <dbReference type="ARBA" id="ARBA00022844"/>
    </source>
</evidence>
<evidence type="ECO:0000313" key="9">
    <source>
        <dbReference type="Proteomes" id="UP000164837"/>
    </source>
</evidence>
<dbReference type="InterPro" id="IPR007596">
    <property type="entry name" value="Pox_A_type_inc"/>
</dbReference>
<feature type="region of interest" description="Disordered" evidence="7">
    <location>
        <begin position="1011"/>
        <end position="1094"/>
    </location>
</feature>
<dbReference type="GO" id="GO:0016032">
    <property type="term" value="P:viral process"/>
    <property type="evidence" value="ECO:0007669"/>
    <property type="project" value="InterPro"/>
</dbReference>
<protein>
    <submittedName>
        <fullName evidence="8">EVN147</fullName>
    </submittedName>
</protein>
<evidence type="ECO:0000313" key="8">
    <source>
        <dbReference type="EMBL" id="AIF30213.1"/>
    </source>
</evidence>
<dbReference type="PANTHER" id="PTHR43941:SF1">
    <property type="entry name" value="STRUCTURAL MAINTENANCE OF CHROMOSOMES PROTEIN 2"/>
    <property type="match status" value="1"/>
</dbReference>
<comment type="function">
    <text evidence="3">Structural protein that forms a matrix surrounding the mature virion (MV) through interaction with protein A26. Presence of protein A25 in the virion structurally prevents direct virus-cell fusion mechanism.</text>
</comment>
<dbReference type="Gene3D" id="1.10.287.1490">
    <property type="match status" value="1"/>
</dbReference>
<feature type="compositionally biased region" description="Polar residues" evidence="7">
    <location>
        <begin position="356"/>
        <end position="365"/>
    </location>
</feature>
<accession>A0A075ILX5</accession>
<comment type="subunit">
    <text evidence="5">Interacts (via N-terminus) with protein A26.</text>
</comment>
<evidence type="ECO:0000256" key="5">
    <source>
        <dbReference type="ARBA" id="ARBA00044026"/>
    </source>
</evidence>
<feature type="compositionally biased region" description="Basic and acidic residues" evidence="7">
    <location>
        <begin position="1043"/>
        <end position="1054"/>
    </location>
</feature>
<name>A0A075ILX5_9POXV</name>
<evidence type="ECO:0000256" key="1">
    <source>
        <dbReference type="ARBA" id="ARBA00004328"/>
    </source>
</evidence>
<dbReference type="EMBL" id="KJ563295">
    <property type="protein sequence ID" value="AIF30213.1"/>
    <property type="molecule type" value="Genomic_DNA"/>
</dbReference>
<keyword evidence="6" id="KW-0175">Coiled coil</keyword>
<comment type="similarity">
    <text evidence="4">Belongs to the poxviridae A25 protein family.</text>
</comment>
<evidence type="ECO:0000256" key="7">
    <source>
        <dbReference type="SAM" id="MobiDB-lite"/>
    </source>
</evidence>
<comment type="subcellular location">
    <subcellularLocation>
        <location evidence="1">Virion</location>
    </subcellularLocation>
</comment>
<dbReference type="GO" id="GO:0044423">
    <property type="term" value="C:virion component"/>
    <property type="evidence" value="ECO:0007669"/>
    <property type="project" value="UniProtKB-KW"/>
</dbReference>
<proteinExistence type="inferred from homology"/>
<evidence type="ECO:0000256" key="4">
    <source>
        <dbReference type="ARBA" id="ARBA00043994"/>
    </source>
</evidence>
<reference evidence="8 9" key="1">
    <citation type="journal article" date="2014" name="Virology">
        <title>The genome sequence of ectromelia virus Naval and Cornell isolates from outbreaks in North America.</title>
        <authorList>
            <person name="Mavian C."/>
            <person name="Lopez-Bueno A."/>
            <person name="Bryant N.A."/>
            <person name="Seeger K."/>
            <person name="Quail M.A."/>
            <person name="Harris D."/>
            <person name="Barrell B."/>
            <person name="Alcami A."/>
        </authorList>
    </citation>
    <scope>NUCLEOTIDE SEQUENCE [LARGE SCALE GENOMIC DNA]</scope>
    <source>
        <strain evidence="8">NAVAL</strain>
    </source>
</reference>
<keyword evidence="2" id="KW-0946">Virion</keyword>
<dbReference type="GO" id="GO:0003682">
    <property type="term" value="F:chromatin binding"/>
    <property type="evidence" value="ECO:0007669"/>
    <property type="project" value="TreeGrafter"/>
</dbReference>
<evidence type="ECO:0000256" key="3">
    <source>
        <dbReference type="ARBA" id="ARBA00043934"/>
    </source>
</evidence>
<feature type="region of interest" description="Disordered" evidence="7">
    <location>
        <begin position="345"/>
        <end position="379"/>
    </location>
</feature>
<feature type="coiled-coil region" evidence="6">
    <location>
        <begin position="420"/>
        <end position="520"/>
    </location>
</feature>
<organism evidence="8 9">
    <name type="scientific">Ectromelia virus Naval</name>
    <dbReference type="NCBI Taxonomy" id="1651168"/>
    <lineage>
        <taxon>Viruses</taxon>
        <taxon>Varidnaviria</taxon>
        <taxon>Bamfordvirae</taxon>
        <taxon>Nucleocytoviricota</taxon>
        <taxon>Pokkesviricetes</taxon>
        <taxon>Chitovirales</taxon>
        <taxon>Poxviridae</taxon>
        <taxon>Chordopoxvirinae</taxon>
        <taxon>Orthopoxvirus</taxon>
        <taxon>Orthopoxvirus ectromelia</taxon>
        <taxon>Ectromelia virus</taxon>
    </lineage>
</organism>
<dbReference type="Proteomes" id="UP000164837">
    <property type="component" value="Genome"/>
</dbReference>
<sequence>MEVTNLIEKCTKHSKDFATEVEKLWNDELSSESGLSRKTRNVIRNILRDITNSLITNKKTTCFKILENSTVNGEPIKDAYNTIFNNGVDLVSSVNTTGKYVLFTVMTYAAAELQLIDPDELTSLLSRLFNTICDIHSKYGCGNMFVGVPATIIILLDIDHINKLFSVFSTRYKANAYLYNEFFLFLNINHNLIISDSEPFINIAYGPASFSTPISVPDYIMEALTFKACDHIIKSGDLKYTYVFTKKYKDLFNTKSDSIYQYVRLHEMSYDGVTEDTDDEDDVFAILNLSIDSSIDRYRNRVLLLTPEVVSLRKEYSEVEPDYRYLMDKEVDIYDKYSHTSGGMDIGTKGVESIDSGESPSNGGDSTRHNPDNAKPMPYNTADNDITIVRSALAIADYQLVINKLTEWLDKCEEECGNGGEEFTRELEEAKKKLNDMNKELSDKLGKIRTLERDSVYKNERIEQLTNEIKELRDMGGGSNNCSALAEIDKKTIKELRESLDREREMRAELEKELDTIRNGKVDGSCQRELELSRMWLKQRDEDLRVEIDKRRDAERELSRLRRDITECNQYKEDLDKANITIMTYTNRVTSLESEIARYQQNLSVAHRELEDERRNTRDLENKLNECMRNQENTQEVEALRSRIKDLENKLSDCMDNGGNNITEINRLKSRITDLERQLTDCRRNNDHNADTKKEMERLRNRIMDLDKQLNECRRNGNGSSSEEIDRLKNRIKDLKQQLEYCESHNGTNEDIIKYKKEIESLKRDLADCRRHNNGSHGYCTYFDEEARSEVKRLRRELTQLHEDLRRARESDKNDSYYKRELERQRVKVVEVEKELEKYFNDRRLEDCKRHGEEMLIKIADLERKLRDCGNGGSGNCHSVCDFERKRIAVLEAELRRCMETIKVLEKFVEFDRLQKDYSDKFDRERERRMKAEHDLEREIARKDCGGVQCERELQLERSNVKKLEYQLDAEKEKVKFYKRELERDRYLSKCNITDSGVDVLALDTKVHDNEVVTSEDTMPKSPTPSTDKPHVTSPVDTLEVSQHPEDPSTDKSHSTSHPMDNTLPEHPSSGSQVPSIPQPPPHVINNPPHDPIWGELQEEAYDVSAYLLPIST</sequence>
<dbReference type="PANTHER" id="PTHR43941">
    <property type="entry name" value="STRUCTURAL MAINTENANCE OF CHROMOSOMES PROTEIN 2"/>
    <property type="match status" value="1"/>
</dbReference>
<evidence type="ECO:0000256" key="6">
    <source>
        <dbReference type="SAM" id="Coils"/>
    </source>
</evidence>
<feature type="coiled-coil region" evidence="6">
    <location>
        <begin position="954"/>
        <end position="981"/>
    </location>
</feature>
<feature type="coiled-coil region" evidence="6">
    <location>
        <begin position="544"/>
        <end position="842"/>
    </location>
</feature>
<dbReference type="Pfam" id="PF04508">
    <property type="entry name" value="Pox_A_type_inc"/>
    <property type="match status" value="4"/>
</dbReference>